<dbReference type="SUPFAM" id="SSF46689">
    <property type="entry name" value="Homeodomain-like"/>
    <property type="match status" value="1"/>
</dbReference>
<evidence type="ECO:0000256" key="1">
    <source>
        <dbReference type="ARBA" id="ARBA00023125"/>
    </source>
</evidence>
<evidence type="ECO:0000313" key="5">
    <source>
        <dbReference type="Proteomes" id="UP000427906"/>
    </source>
</evidence>
<dbReference type="GO" id="GO:0003700">
    <property type="term" value="F:DNA-binding transcription factor activity"/>
    <property type="evidence" value="ECO:0007669"/>
    <property type="project" value="TreeGrafter"/>
</dbReference>
<proteinExistence type="predicted"/>
<keyword evidence="5" id="KW-1185">Reference proteome</keyword>
<gene>
    <name evidence="4" type="ORF">DSCA_33610</name>
</gene>
<dbReference type="KEGG" id="dalk:DSCA_33610"/>
<dbReference type="InterPro" id="IPR050109">
    <property type="entry name" value="HTH-type_TetR-like_transc_reg"/>
</dbReference>
<dbReference type="SUPFAM" id="SSF48498">
    <property type="entry name" value="Tetracyclin repressor-like, C-terminal domain"/>
    <property type="match status" value="1"/>
</dbReference>
<feature type="DNA-binding region" description="H-T-H motif" evidence="2">
    <location>
        <begin position="68"/>
        <end position="87"/>
    </location>
</feature>
<feature type="domain" description="HTH tetR-type" evidence="3">
    <location>
        <begin position="45"/>
        <end position="105"/>
    </location>
</feature>
<keyword evidence="1 2" id="KW-0238">DNA-binding</keyword>
<dbReference type="PANTHER" id="PTHR30055">
    <property type="entry name" value="HTH-TYPE TRANSCRIPTIONAL REGULATOR RUTR"/>
    <property type="match status" value="1"/>
</dbReference>
<reference evidence="4 5" key="1">
    <citation type="submission" date="2019-11" db="EMBL/GenBank/DDBJ databases">
        <title>Comparative genomics of hydrocarbon-degrading Desulfosarcina strains.</title>
        <authorList>
            <person name="Watanabe M."/>
            <person name="Kojima H."/>
            <person name="Fukui M."/>
        </authorList>
    </citation>
    <scope>NUCLEOTIDE SEQUENCE [LARGE SCALE GENOMIC DNA]</scope>
    <source>
        <strain evidence="4 5">PL12</strain>
    </source>
</reference>
<dbReference type="InterPro" id="IPR036271">
    <property type="entry name" value="Tet_transcr_reg_TetR-rel_C_sf"/>
</dbReference>
<dbReference type="GO" id="GO:0000976">
    <property type="term" value="F:transcription cis-regulatory region binding"/>
    <property type="evidence" value="ECO:0007669"/>
    <property type="project" value="TreeGrafter"/>
</dbReference>
<evidence type="ECO:0000259" key="3">
    <source>
        <dbReference type="PROSITE" id="PS50977"/>
    </source>
</evidence>
<dbReference type="PRINTS" id="PR00455">
    <property type="entry name" value="HTHTETR"/>
</dbReference>
<evidence type="ECO:0000313" key="4">
    <source>
        <dbReference type="EMBL" id="BBO69431.1"/>
    </source>
</evidence>
<dbReference type="InterPro" id="IPR001647">
    <property type="entry name" value="HTH_TetR"/>
</dbReference>
<dbReference type="Pfam" id="PF00440">
    <property type="entry name" value="TetR_N"/>
    <property type="match status" value="1"/>
</dbReference>
<protein>
    <submittedName>
        <fullName evidence="4">TetR family transcriptional regulator</fullName>
    </submittedName>
</protein>
<dbReference type="Gene3D" id="1.10.357.10">
    <property type="entry name" value="Tetracycline Repressor, domain 2"/>
    <property type="match status" value="1"/>
</dbReference>
<dbReference type="Gene3D" id="1.10.10.60">
    <property type="entry name" value="Homeodomain-like"/>
    <property type="match status" value="1"/>
</dbReference>
<dbReference type="PROSITE" id="PS50977">
    <property type="entry name" value="HTH_TETR_2"/>
    <property type="match status" value="1"/>
</dbReference>
<dbReference type="InterPro" id="IPR009057">
    <property type="entry name" value="Homeodomain-like_sf"/>
</dbReference>
<dbReference type="AlphaFoldDB" id="A0A5K7YR23"/>
<sequence length="240" mass="27581">MTERSLGLLTKKRGIGSFYKMLNKVQKKTETKGIPTQVKNQALVTQRRRQIVDAAVNLFIENGFHKTTTRQIAREAGISIGSLYEYIATKEDVLYLVCDAIHAEIEHGVAEALDRAKNGRNPLSEVIREYFMVCHRMNDHILLIYQETQSLPGKWQRVVLENEIRITGIFTGVLARLMASGDLPRIAPRQLDLVAHNISVLGHMWTFRRWFLANHYGIDEYIEFQTRNILGMCRENALLK</sequence>
<dbReference type="Proteomes" id="UP000427906">
    <property type="component" value="Chromosome"/>
</dbReference>
<name>A0A5K7YR23_9BACT</name>
<evidence type="ECO:0000256" key="2">
    <source>
        <dbReference type="PROSITE-ProRule" id="PRU00335"/>
    </source>
</evidence>
<accession>A0A5K7YR23</accession>
<dbReference type="PANTHER" id="PTHR30055:SF226">
    <property type="entry name" value="HTH-TYPE TRANSCRIPTIONAL REGULATOR PKSA"/>
    <property type="match status" value="1"/>
</dbReference>
<dbReference type="EMBL" id="AP021874">
    <property type="protein sequence ID" value="BBO69431.1"/>
    <property type="molecule type" value="Genomic_DNA"/>
</dbReference>
<organism evidence="4 5">
    <name type="scientific">Desulfosarcina alkanivorans</name>
    <dbReference type="NCBI Taxonomy" id="571177"/>
    <lineage>
        <taxon>Bacteria</taxon>
        <taxon>Pseudomonadati</taxon>
        <taxon>Thermodesulfobacteriota</taxon>
        <taxon>Desulfobacteria</taxon>
        <taxon>Desulfobacterales</taxon>
        <taxon>Desulfosarcinaceae</taxon>
        <taxon>Desulfosarcina</taxon>
    </lineage>
</organism>